<feature type="transmembrane region" description="Helical" evidence="1">
    <location>
        <begin position="68"/>
        <end position="88"/>
    </location>
</feature>
<name>A0A6S6SGU0_9BACT</name>
<feature type="transmembrane region" description="Helical" evidence="1">
    <location>
        <begin position="15"/>
        <end position="36"/>
    </location>
</feature>
<protein>
    <submittedName>
        <fullName evidence="2">Uncharacterized protein</fullName>
    </submittedName>
</protein>
<feature type="transmembrane region" description="Helical" evidence="1">
    <location>
        <begin position="146"/>
        <end position="166"/>
    </location>
</feature>
<dbReference type="EMBL" id="CACVAU010000013">
    <property type="protein sequence ID" value="CAA6804184.1"/>
    <property type="molecule type" value="Genomic_DNA"/>
</dbReference>
<evidence type="ECO:0000313" key="2">
    <source>
        <dbReference type="EMBL" id="CAA6804184.1"/>
    </source>
</evidence>
<feature type="transmembrane region" description="Helical" evidence="1">
    <location>
        <begin position="108"/>
        <end position="126"/>
    </location>
</feature>
<reference evidence="2" key="1">
    <citation type="submission" date="2020-01" db="EMBL/GenBank/DDBJ databases">
        <authorList>
            <person name="Meier V. D."/>
            <person name="Meier V D."/>
        </authorList>
    </citation>
    <scope>NUCLEOTIDE SEQUENCE</scope>
    <source>
        <strain evidence="2">HLG_WM_MAG_05</strain>
    </source>
</reference>
<dbReference type="AlphaFoldDB" id="A0A6S6SGU0"/>
<evidence type="ECO:0000256" key="1">
    <source>
        <dbReference type="SAM" id="Phobius"/>
    </source>
</evidence>
<keyword evidence="1" id="KW-0812">Transmembrane</keyword>
<keyword evidence="1" id="KW-0472">Membrane</keyword>
<accession>A0A6S6SGU0</accession>
<gene>
    <name evidence="2" type="ORF">HELGO_WM11821</name>
</gene>
<sequence>MLTVYSDESSFKKKITVVVIWLVALALGFLLMKIILHEETTLLTKILPIVMGVFMIAGILLRCKIARGFTLITLYGIALFPLVSNFLLEGSVILFSADRELIFTNSEILLTNVVWALLFIIPIYFLSNNKSMDIFFIKSNPKEHLFFILLAIALIFIFIQFSTLSFL</sequence>
<proteinExistence type="predicted"/>
<organism evidence="2">
    <name type="scientific">uncultured Sulfurovum sp</name>
    <dbReference type="NCBI Taxonomy" id="269237"/>
    <lineage>
        <taxon>Bacteria</taxon>
        <taxon>Pseudomonadati</taxon>
        <taxon>Campylobacterota</taxon>
        <taxon>Epsilonproteobacteria</taxon>
        <taxon>Campylobacterales</taxon>
        <taxon>Sulfurovaceae</taxon>
        <taxon>Sulfurovum</taxon>
        <taxon>environmental samples</taxon>
    </lineage>
</organism>
<keyword evidence="1" id="KW-1133">Transmembrane helix</keyword>
<feature type="transmembrane region" description="Helical" evidence="1">
    <location>
        <begin position="42"/>
        <end position="61"/>
    </location>
</feature>